<sequence length="291" mass="32815">MSKNNRHYHHKSKNNPDNFPAQHLLINKRLVLDLLDLARIQRHETVLDLGAGKGAITFPLAERAANVIAVETDPEYVSKLKSRAEAGHMQNVRVVPSDILQIQLPRREFVVVANIPYSITTPILGKLLDHPAVPLQRAVLLVELGAAKRFTGRLVRNPRMLGWRMSYEFQLVRSVAPSNFSPPPKVDSAILVIRRRKDPLVPPKHHARFMALAAHAFRYPELPLPEALSGVFTPPQTTRLLRQLGVDRGFPVSRLDEAGWGQLFSAMLKHVPPERWPRTPQPGSGKPKKRR</sequence>
<evidence type="ECO:0000259" key="10">
    <source>
        <dbReference type="SMART" id="SM00650"/>
    </source>
</evidence>
<feature type="region of interest" description="Disordered" evidence="9">
    <location>
        <begin position="1"/>
        <end position="20"/>
    </location>
</feature>
<evidence type="ECO:0000313" key="12">
    <source>
        <dbReference type="EMBL" id="OOC58464.1"/>
    </source>
</evidence>
<evidence type="ECO:0000256" key="4">
    <source>
        <dbReference type="ARBA" id="ARBA00022691"/>
    </source>
</evidence>
<keyword evidence="3 8" id="KW-0808">Transferase</keyword>
<evidence type="ECO:0000256" key="7">
    <source>
        <dbReference type="ARBA" id="ARBA00030809"/>
    </source>
</evidence>
<keyword evidence="5 8" id="KW-0694">RNA-binding</keyword>
<feature type="binding site" evidence="8">
    <location>
        <position position="71"/>
    </location>
    <ligand>
        <name>S-adenosyl-L-methionine</name>
        <dbReference type="ChEBI" id="CHEBI:59789"/>
    </ligand>
</feature>
<evidence type="ECO:0000256" key="1">
    <source>
        <dbReference type="ARBA" id="ARBA00016505"/>
    </source>
</evidence>
<dbReference type="CDD" id="cd02440">
    <property type="entry name" value="AdoMet_MTases"/>
    <property type="match status" value="1"/>
</dbReference>
<feature type="binding site" evidence="8">
    <location>
        <position position="50"/>
    </location>
    <ligand>
        <name>S-adenosyl-L-methionine</name>
        <dbReference type="ChEBI" id="CHEBI:59789"/>
    </ligand>
</feature>
<dbReference type="InterPro" id="IPR020596">
    <property type="entry name" value="rRNA_Ade_Mease_Trfase_CS"/>
</dbReference>
<dbReference type="SMART" id="SM00650">
    <property type="entry name" value="rADc"/>
    <property type="match status" value="1"/>
</dbReference>
<protein>
    <recommendedName>
        <fullName evidence="1">rRNA adenine N-6-methyltransferase</fullName>
    </recommendedName>
    <alternativeName>
        <fullName evidence="7">Erythromycin resistance protein</fullName>
    </alternativeName>
    <alternativeName>
        <fullName evidence="6">Macrolide-lincosamide-streptogramin B resistance protein</fullName>
    </alternativeName>
</protein>
<evidence type="ECO:0000256" key="2">
    <source>
        <dbReference type="ARBA" id="ARBA00022603"/>
    </source>
</evidence>
<feature type="region of interest" description="Disordered" evidence="9">
    <location>
        <begin position="271"/>
        <end position="291"/>
    </location>
</feature>
<dbReference type="SUPFAM" id="SSF53335">
    <property type="entry name" value="S-adenosyl-L-methionine-dependent methyltransferases"/>
    <property type="match status" value="1"/>
</dbReference>
<dbReference type="AlphaFoldDB" id="A0A1B2DXV0"/>
<dbReference type="PROSITE" id="PS51689">
    <property type="entry name" value="SAM_RNA_A_N6_MT"/>
    <property type="match status" value="1"/>
</dbReference>
<dbReference type="Gene3D" id="3.40.50.150">
    <property type="entry name" value="Vaccinia Virus protein VP39"/>
    <property type="match status" value="1"/>
</dbReference>
<dbReference type="RefSeq" id="WP_077569378.1">
    <property type="nucleotide sequence ID" value="NZ_CP016809.1"/>
</dbReference>
<dbReference type="EMBL" id="MRVI01000002">
    <property type="protein sequence ID" value="OOC58464.1"/>
    <property type="molecule type" value="Genomic_DNA"/>
</dbReference>
<dbReference type="NCBIfam" id="NF000499">
    <property type="entry name" value="Erm23S_rRNA_broad"/>
    <property type="match status" value="1"/>
</dbReference>
<dbReference type="Gene3D" id="1.10.8.100">
    <property type="entry name" value="Ribosomal RNA adenine dimethylase-like, domain 2"/>
    <property type="match status" value="1"/>
</dbReference>
<evidence type="ECO:0000313" key="11">
    <source>
        <dbReference type="EMBL" id="ANY72560.1"/>
    </source>
</evidence>
<dbReference type="GO" id="GO:0003723">
    <property type="term" value="F:RNA binding"/>
    <property type="evidence" value="ECO:0007669"/>
    <property type="project" value="UniProtKB-UniRule"/>
</dbReference>
<comment type="similarity">
    <text evidence="8">Belongs to the class I-like SAM-binding methyltransferase superfamily. rRNA adenine N(6)-methyltransferase family.</text>
</comment>
<organism evidence="11">
    <name type="scientific">Paenibacillus ihbetae</name>
    <dbReference type="NCBI Taxonomy" id="1870820"/>
    <lineage>
        <taxon>Bacteria</taxon>
        <taxon>Bacillati</taxon>
        <taxon>Bacillota</taxon>
        <taxon>Bacilli</taxon>
        <taxon>Bacillales</taxon>
        <taxon>Paenibacillaceae</taxon>
        <taxon>Paenibacillus</taxon>
    </lineage>
</organism>
<evidence type="ECO:0000256" key="5">
    <source>
        <dbReference type="ARBA" id="ARBA00022884"/>
    </source>
</evidence>
<dbReference type="KEGG" id="pib:BBD41_08175"/>
<reference evidence="11" key="1">
    <citation type="submission" date="2016-08" db="EMBL/GenBank/DDBJ databases">
        <title>Complete Genome Seqeunce of Paenibacillus sp. nov. IHBB 9852 from high altitute lake of Indian trans-Himalayas.</title>
        <authorList>
            <person name="Kiran S."/>
            <person name="Swarnkar M.K."/>
            <person name="Rana A."/>
            <person name="Tewari R."/>
            <person name="Gulati A."/>
        </authorList>
    </citation>
    <scope>NUCLEOTIDE SEQUENCE [LARGE SCALE GENOMIC DNA]</scope>
    <source>
        <strain evidence="11">IHBB 9852</strain>
    </source>
</reference>
<feature type="compositionally biased region" description="Basic residues" evidence="9">
    <location>
        <begin position="1"/>
        <end position="13"/>
    </location>
</feature>
<proteinExistence type="inferred from homology"/>
<dbReference type="OrthoDB" id="9786598at2"/>
<evidence type="ECO:0000256" key="9">
    <source>
        <dbReference type="SAM" id="MobiDB-lite"/>
    </source>
</evidence>
<evidence type="ECO:0000256" key="3">
    <source>
        <dbReference type="ARBA" id="ARBA00022679"/>
    </source>
</evidence>
<name>A0A1B2DXV0_9BACL</name>
<dbReference type="GO" id="GO:0000179">
    <property type="term" value="F:rRNA (adenine-N6,N6-)-dimethyltransferase activity"/>
    <property type="evidence" value="ECO:0007669"/>
    <property type="project" value="UniProtKB-UniRule"/>
</dbReference>
<feature type="binding site" evidence="8">
    <location>
        <position position="23"/>
    </location>
    <ligand>
        <name>S-adenosyl-L-methionine</name>
        <dbReference type="ChEBI" id="CHEBI:59789"/>
    </ligand>
</feature>
<dbReference type="PROSITE" id="PS01131">
    <property type="entry name" value="RRNA_A_DIMETH"/>
    <property type="match status" value="1"/>
</dbReference>
<keyword evidence="13" id="KW-1185">Reference proteome</keyword>
<accession>A0A1B2DXV0</accession>
<feature type="binding site" evidence="8">
    <location>
        <position position="98"/>
    </location>
    <ligand>
        <name>S-adenosyl-L-methionine</name>
        <dbReference type="ChEBI" id="CHEBI:59789"/>
    </ligand>
</feature>
<dbReference type="InterPro" id="IPR023165">
    <property type="entry name" value="rRNA_Ade_diMease-like_C"/>
</dbReference>
<dbReference type="Proteomes" id="UP000189059">
    <property type="component" value="Unassembled WGS sequence"/>
</dbReference>
<dbReference type="InterPro" id="IPR029063">
    <property type="entry name" value="SAM-dependent_MTases_sf"/>
</dbReference>
<feature type="binding site" evidence="8">
    <location>
        <position position="25"/>
    </location>
    <ligand>
        <name>S-adenosyl-L-methionine</name>
        <dbReference type="ChEBI" id="CHEBI:59789"/>
    </ligand>
</feature>
<dbReference type="PANTHER" id="PTHR11727">
    <property type="entry name" value="DIMETHYLADENOSINE TRANSFERASE"/>
    <property type="match status" value="1"/>
</dbReference>
<dbReference type="EMBL" id="CP016809">
    <property type="protein sequence ID" value="ANY72560.1"/>
    <property type="molecule type" value="Genomic_DNA"/>
</dbReference>
<evidence type="ECO:0000256" key="8">
    <source>
        <dbReference type="PROSITE-ProRule" id="PRU01026"/>
    </source>
</evidence>
<keyword evidence="4 8" id="KW-0949">S-adenosyl-L-methionine</keyword>
<dbReference type="Pfam" id="PF00398">
    <property type="entry name" value="RrnaAD"/>
    <property type="match status" value="1"/>
</dbReference>
<evidence type="ECO:0000313" key="13">
    <source>
        <dbReference type="Proteomes" id="UP000189059"/>
    </source>
</evidence>
<dbReference type="PANTHER" id="PTHR11727:SF7">
    <property type="entry name" value="DIMETHYLADENOSINE TRANSFERASE-RELATED"/>
    <property type="match status" value="1"/>
</dbReference>
<evidence type="ECO:0000256" key="6">
    <source>
        <dbReference type="ARBA" id="ARBA00029941"/>
    </source>
</evidence>
<dbReference type="InterPro" id="IPR001737">
    <property type="entry name" value="KsgA/Erm"/>
</dbReference>
<feature type="domain" description="Ribosomal RNA adenine methylase transferase N-terminal" evidence="10">
    <location>
        <begin position="30"/>
        <end position="197"/>
    </location>
</feature>
<reference evidence="12 13" key="2">
    <citation type="submission" date="2016-12" db="EMBL/GenBank/DDBJ databases">
        <title>Genome sequencing and description of Paenibacillus sp. nov. from high altitude lake in the Indian Trans- Himalayas.</title>
        <authorList>
            <person name="Kiran S."/>
            <person name="Swarnkar M.K."/>
            <person name="Rana A."/>
            <person name="Tewari R."/>
            <person name="Gulati A."/>
        </authorList>
    </citation>
    <scope>NUCLEOTIDE SEQUENCE [LARGE SCALE GENOMIC DNA]</scope>
    <source>
        <strain evidence="12 13">IHBB 9951</strain>
    </source>
</reference>
<dbReference type="InterPro" id="IPR020598">
    <property type="entry name" value="rRNA_Ade_methylase_Trfase_N"/>
</dbReference>
<gene>
    <name evidence="12" type="ORF">BBD40_22405</name>
    <name evidence="11" type="ORF">BBD41_08175</name>
</gene>
<feature type="binding site" evidence="8">
    <location>
        <position position="114"/>
    </location>
    <ligand>
        <name>S-adenosyl-L-methionine</name>
        <dbReference type="ChEBI" id="CHEBI:59789"/>
    </ligand>
</feature>
<keyword evidence="2 8" id="KW-0489">Methyltransferase</keyword>